<dbReference type="AlphaFoldDB" id="A0A1Y5FFP0"/>
<comment type="caution">
    <text evidence="1">The sequence shown here is derived from an EMBL/GenBank/DDBJ whole genome shotgun (WGS) entry which is preliminary data.</text>
</comment>
<proteinExistence type="predicted"/>
<protein>
    <submittedName>
        <fullName evidence="1">Uncharacterized protein</fullName>
    </submittedName>
</protein>
<name>A0A1Y5FFP0_9BACT</name>
<evidence type="ECO:0000313" key="1">
    <source>
        <dbReference type="EMBL" id="OUR99566.1"/>
    </source>
</evidence>
<accession>A0A1Y5FFP0</accession>
<evidence type="ECO:0000313" key="2">
    <source>
        <dbReference type="Proteomes" id="UP000196531"/>
    </source>
</evidence>
<dbReference type="EMBL" id="MAAO01000002">
    <property type="protein sequence ID" value="OUR99566.1"/>
    <property type="molecule type" value="Genomic_DNA"/>
</dbReference>
<organism evidence="1 2">
    <name type="scientific">Halobacteriovorax marinus</name>
    <dbReference type="NCBI Taxonomy" id="97084"/>
    <lineage>
        <taxon>Bacteria</taxon>
        <taxon>Pseudomonadati</taxon>
        <taxon>Bdellovibrionota</taxon>
        <taxon>Bacteriovoracia</taxon>
        <taxon>Bacteriovoracales</taxon>
        <taxon>Halobacteriovoraceae</taxon>
        <taxon>Halobacteriovorax</taxon>
    </lineage>
</organism>
<gene>
    <name evidence="1" type="ORF">A9Q84_00670</name>
</gene>
<dbReference type="Proteomes" id="UP000196531">
    <property type="component" value="Unassembled WGS sequence"/>
</dbReference>
<sequence length="164" mass="19545">MKELIQTILDRIEIEKKEKLTRLLNKCIKIGIDADKLEHATADQVIFKMETFFRGLPGALNEIPKGERQALTFKIMEIIFEELGLEVDKDECFILYHIRDLGKFRVKETKLFDELTIEWKTHKDYVLDSQDYSYALKNLMRSKLIDYRKRNIALKQTLTFCYKF</sequence>
<reference evidence="2" key="1">
    <citation type="journal article" date="2017" name="Proc. Natl. Acad. Sci. U.S.A.">
        <title>Simulation of Deepwater Horizon oil plume reveals substrate specialization within a complex community of hydrocarbon-degraders.</title>
        <authorList>
            <person name="Hu P."/>
            <person name="Dubinsky E.A."/>
            <person name="Probst A.J."/>
            <person name="Wang J."/>
            <person name="Sieber C.M.K."/>
            <person name="Tom L.M."/>
            <person name="Gardinali P."/>
            <person name="Banfield J.F."/>
            <person name="Atlas R.M."/>
            <person name="Andersen G.L."/>
        </authorList>
    </citation>
    <scope>NUCLEOTIDE SEQUENCE [LARGE SCALE GENOMIC DNA]</scope>
</reference>